<feature type="transmembrane region" description="Helical" evidence="1">
    <location>
        <begin position="218"/>
        <end position="234"/>
    </location>
</feature>
<feature type="transmembrane region" description="Helical" evidence="1">
    <location>
        <begin position="176"/>
        <end position="206"/>
    </location>
</feature>
<proteinExistence type="predicted"/>
<keyword evidence="1" id="KW-1133">Transmembrane helix</keyword>
<dbReference type="EMBL" id="AM180088">
    <property type="protein sequence ID" value="CAJ52397.1"/>
    <property type="molecule type" value="Genomic_DNA"/>
</dbReference>
<dbReference type="AlphaFoldDB" id="Q18HY3"/>
<dbReference type="KEGG" id="hwa:HQ_2273A"/>
<dbReference type="Proteomes" id="UP000001975">
    <property type="component" value="Chromosome"/>
</dbReference>
<accession>Q18HY3</accession>
<keyword evidence="1" id="KW-0812">Transmembrane</keyword>
<feature type="transmembrane region" description="Helical" evidence="1">
    <location>
        <begin position="111"/>
        <end position="131"/>
    </location>
</feature>
<protein>
    <submittedName>
        <fullName evidence="2">Uncharacterized protein</fullName>
    </submittedName>
</protein>
<dbReference type="InterPro" id="IPR045466">
    <property type="entry name" value="DUF6498"/>
</dbReference>
<dbReference type="eggNOG" id="arCOG03920">
    <property type="taxonomic scope" value="Archaea"/>
</dbReference>
<evidence type="ECO:0000313" key="2">
    <source>
        <dbReference type="EMBL" id="CAJ52397.1"/>
    </source>
</evidence>
<dbReference type="HOGENOM" id="CLU_1080126_0_0_2"/>
<keyword evidence="3" id="KW-1185">Reference proteome</keyword>
<name>Q18HY3_HALWD</name>
<organism evidence="2 3">
    <name type="scientific">Haloquadratum walsbyi (strain DSM 16790 / HBSQ001)</name>
    <dbReference type="NCBI Taxonomy" id="362976"/>
    <lineage>
        <taxon>Archaea</taxon>
        <taxon>Methanobacteriati</taxon>
        <taxon>Methanobacteriota</taxon>
        <taxon>Stenosarchaea group</taxon>
        <taxon>Halobacteria</taxon>
        <taxon>Halobacteriales</taxon>
        <taxon>Haloferacaceae</taxon>
        <taxon>Haloquadratum</taxon>
    </lineage>
</organism>
<feature type="transmembrane region" description="Helical" evidence="1">
    <location>
        <begin position="137"/>
        <end position="155"/>
    </location>
</feature>
<evidence type="ECO:0000313" key="3">
    <source>
        <dbReference type="Proteomes" id="UP000001975"/>
    </source>
</evidence>
<evidence type="ECO:0000256" key="1">
    <source>
        <dbReference type="SAM" id="Phobius"/>
    </source>
</evidence>
<reference evidence="2 3" key="1">
    <citation type="journal article" date="2006" name="BMC Genomics">
        <title>The genome of the square archaeon Haloquadratum walsbyi: life at the limits of water activity.</title>
        <authorList>
            <person name="Bolhuis H.H."/>
            <person name="Palm P.P."/>
            <person name="Wende A.W."/>
            <person name="Falb M.M."/>
            <person name="Rampp M.M."/>
            <person name="Rodriguez-Valera F.F."/>
            <person name="Pfeiffer F.F."/>
            <person name="Oesterhelt D.D."/>
        </authorList>
    </citation>
    <scope>NUCLEOTIDE SEQUENCE [LARGE SCALE GENOMIC DNA]</scope>
    <source>
        <strain evidence="3">DSM 16790 / HBSQ001</strain>
    </source>
</reference>
<dbReference type="Pfam" id="PF20108">
    <property type="entry name" value="DUF6498"/>
    <property type="match status" value="1"/>
</dbReference>
<keyword evidence="1" id="KW-0472">Membrane</keyword>
<gene>
    <name evidence="2" type="ordered locus">HQ_2273A</name>
</gene>
<sequence length="250" mass="28232">MRYQNPNMQERIAEVLPLRLHSDHLPSVIEHLALYVGIAVFQWSLTEIAFLYVSEIVVINILFPTVALFAADPVETLESDHWREETQPRTLRPVQWLPPIYSRNLKLAGKYAVFAFIFVILIPLTALSEFSQNTPQSLLTMSTLMAIGGICLAQLRRVYQEFVSNQQYQTRSPAEALRFGVIPLLEVLMILLCVVVPITVILVAGMFATGIDAIESQVVLWAYILPIGVVRVYVRGAEWDFTFTKGGIQL</sequence>